<dbReference type="SUPFAM" id="SSF52374">
    <property type="entry name" value="Nucleotidylyl transferase"/>
    <property type="match status" value="1"/>
</dbReference>
<dbReference type="InterPro" id="IPR014729">
    <property type="entry name" value="Rossmann-like_a/b/a_fold"/>
</dbReference>
<evidence type="ECO:0000256" key="1">
    <source>
        <dbReference type="SAM" id="MobiDB-lite"/>
    </source>
</evidence>
<accession>A0A6C0DLH7</accession>
<dbReference type="AlphaFoldDB" id="A0A6C0DLH7"/>
<evidence type="ECO:0000313" key="2">
    <source>
        <dbReference type="EMBL" id="QHT17433.1"/>
    </source>
</evidence>
<name>A0A6C0DLH7_9ZZZZ</name>
<sequence>MSLPIDYDSGSDENPFVFDRMLSQEEPYEHMNPSKKKGADKKINEFEKYLEEELKEYLESYNDNEIEDNFTADEVNLQNSEKTNIVNFYYFIGRLNPPHDGHIYALKELVNKAKQDGSKALILLGSGPKQPDGDKRTMDNPILFDTKKAFIVSKLNEIGAIENSDYLIQEMTTPFADVSRYIGSYFINNDNVDNNAEIKISHIAGGKDDDASKLSSVLVHASNVASQNAPNAKVSTNVETIEAQPSTTGNDAMSATQVRKSVYRNYLDGTGYDGWEPRYKGFYGEMAPQIYEEILYPVRKLEDLKKDEQIIQTDIRNYVENGILPSYKEQKNKKPKTKTKKTGGTIRKYKKTKNKRNAKKYTRRNKK</sequence>
<dbReference type="EMBL" id="MN739635">
    <property type="protein sequence ID" value="QHT17433.1"/>
    <property type="molecule type" value="Genomic_DNA"/>
</dbReference>
<reference evidence="2" key="1">
    <citation type="journal article" date="2020" name="Nature">
        <title>Giant virus diversity and host interactions through global metagenomics.</title>
        <authorList>
            <person name="Schulz F."/>
            <person name="Roux S."/>
            <person name="Paez-Espino D."/>
            <person name="Jungbluth S."/>
            <person name="Walsh D.A."/>
            <person name="Denef V.J."/>
            <person name="McMahon K.D."/>
            <person name="Konstantinidis K.T."/>
            <person name="Eloe-Fadrosh E.A."/>
            <person name="Kyrpides N.C."/>
            <person name="Woyke T."/>
        </authorList>
    </citation>
    <scope>NUCLEOTIDE SEQUENCE</scope>
    <source>
        <strain evidence="2">GVMAG-M-3300023174-24</strain>
    </source>
</reference>
<organism evidence="2">
    <name type="scientific">viral metagenome</name>
    <dbReference type="NCBI Taxonomy" id="1070528"/>
    <lineage>
        <taxon>unclassified sequences</taxon>
        <taxon>metagenomes</taxon>
        <taxon>organismal metagenomes</taxon>
    </lineage>
</organism>
<feature type="compositionally biased region" description="Basic residues" evidence="1">
    <location>
        <begin position="331"/>
        <end position="367"/>
    </location>
</feature>
<proteinExistence type="predicted"/>
<feature type="region of interest" description="Disordered" evidence="1">
    <location>
        <begin position="327"/>
        <end position="367"/>
    </location>
</feature>
<dbReference type="Gene3D" id="3.40.50.620">
    <property type="entry name" value="HUPs"/>
    <property type="match status" value="1"/>
</dbReference>
<protein>
    <submittedName>
        <fullName evidence="2">Uncharacterized protein</fullName>
    </submittedName>
</protein>